<dbReference type="Gene3D" id="3.80.10.10">
    <property type="entry name" value="Ribonuclease Inhibitor"/>
    <property type="match status" value="1"/>
</dbReference>
<dbReference type="EMBL" id="NJET01000112">
    <property type="protein sequence ID" value="PHH61206.1"/>
    <property type="molecule type" value="Genomic_DNA"/>
</dbReference>
<evidence type="ECO:0000313" key="4">
    <source>
        <dbReference type="EMBL" id="PHH61206.1"/>
    </source>
</evidence>
<feature type="region of interest" description="Disordered" evidence="3">
    <location>
        <begin position="1"/>
        <end position="52"/>
    </location>
</feature>
<dbReference type="SMART" id="SM00369">
    <property type="entry name" value="LRR_TYP"/>
    <property type="match status" value="2"/>
</dbReference>
<dbReference type="InterPro" id="IPR001611">
    <property type="entry name" value="Leu-rich_rpt"/>
</dbReference>
<keyword evidence="5" id="KW-1185">Reference proteome</keyword>
<dbReference type="SUPFAM" id="SSF52058">
    <property type="entry name" value="L domain-like"/>
    <property type="match status" value="1"/>
</dbReference>
<dbReference type="Proteomes" id="UP000226192">
    <property type="component" value="Unassembled WGS sequence"/>
</dbReference>
<sequence length="485" mass="54168">MDLPILPPPEASLPDLSAKNATKPSRKRTRSAHIAKASEAAPLGSSDAAIFSSDDDPGLDNYVSGHRHKKQYVGSWFHQEPASSDSTFGDDRAVSPCSGRRVLTRQIDSGVFCGSDEIDDAFPMDLVTQKQSRLPQLQKQLPVAQISDAELEARRKIQSCIERGEETINLWSLGLEELSNDTIAPLTNLTRIPLVARDVAFEQQDPELKLHLAMNSLRLVPGAIFDLNNLTFLTLRSNKLTHLPPSIAKLGNLKLLNIAQNRLSSLPMELLELFAPGSKLEKLFIFPNPFLQPDQPFVLGHADSKEPNFRSQLCFVTHYLGRSPLQICDSRGTTLSKFRLPTTQNTSQTIPIFRPGDETGTWDGLGIHMSQPSAVPSLVELTLRTCCSSAELPNMEHYIPDDLPHLKDIIKQASSQRKTGGQWCSRCKRLLIMPPIEWIEWRELSIKPDEWYNASHVVRPISRVEHERAVPFLHRACSFRCGPAE</sequence>
<organism evidence="4 5">
    <name type="scientific">Ophiocordyceps australis</name>
    <dbReference type="NCBI Taxonomy" id="1399860"/>
    <lineage>
        <taxon>Eukaryota</taxon>
        <taxon>Fungi</taxon>
        <taxon>Dikarya</taxon>
        <taxon>Ascomycota</taxon>
        <taxon>Pezizomycotina</taxon>
        <taxon>Sordariomycetes</taxon>
        <taxon>Hypocreomycetidae</taxon>
        <taxon>Hypocreales</taxon>
        <taxon>Ophiocordycipitaceae</taxon>
        <taxon>Ophiocordyceps</taxon>
    </lineage>
</organism>
<dbReference type="PROSITE" id="PS51450">
    <property type="entry name" value="LRR"/>
    <property type="match status" value="1"/>
</dbReference>
<keyword evidence="2" id="KW-0677">Repeat</keyword>
<accession>A0A2C5Y0K8</accession>
<name>A0A2C5Y0K8_9HYPO</name>
<dbReference type="GO" id="GO:0005737">
    <property type="term" value="C:cytoplasm"/>
    <property type="evidence" value="ECO:0007669"/>
    <property type="project" value="TreeGrafter"/>
</dbReference>
<gene>
    <name evidence="4" type="ORF">CDD81_687</name>
</gene>
<feature type="compositionally biased region" description="Pro residues" evidence="3">
    <location>
        <begin position="1"/>
        <end position="11"/>
    </location>
</feature>
<dbReference type="InterPro" id="IPR050216">
    <property type="entry name" value="LRR_domain-containing"/>
</dbReference>
<dbReference type="InterPro" id="IPR032675">
    <property type="entry name" value="LRR_dom_sf"/>
</dbReference>
<evidence type="ECO:0000256" key="1">
    <source>
        <dbReference type="ARBA" id="ARBA00022614"/>
    </source>
</evidence>
<evidence type="ECO:0000256" key="2">
    <source>
        <dbReference type="ARBA" id="ARBA00022737"/>
    </source>
</evidence>
<proteinExistence type="predicted"/>
<protein>
    <submittedName>
        <fullName evidence="4">Uncharacterized protein</fullName>
    </submittedName>
</protein>
<dbReference type="PANTHER" id="PTHR48051:SF1">
    <property type="entry name" value="RAS SUPPRESSOR PROTEIN 1"/>
    <property type="match status" value="1"/>
</dbReference>
<comment type="caution">
    <text evidence="4">The sequence shown here is derived from an EMBL/GenBank/DDBJ whole genome shotgun (WGS) entry which is preliminary data.</text>
</comment>
<feature type="compositionally biased region" description="Basic residues" evidence="3">
    <location>
        <begin position="24"/>
        <end position="33"/>
    </location>
</feature>
<dbReference type="PANTHER" id="PTHR48051">
    <property type="match status" value="1"/>
</dbReference>
<dbReference type="STRING" id="1399860.A0A2C5Y0K8"/>
<reference evidence="4 5" key="1">
    <citation type="submission" date="2017-06" db="EMBL/GenBank/DDBJ databases">
        <title>Ant-infecting Ophiocordyceps genomes reveal a high diversity of potential behavioral manipulation genes and a possible major role for enterotoxins.</title>
        <authorList>
            <person name="De Bekker C."/>
            <person name="Evans H.C."/>
            <person name="Brachmann A."/>
            <person name="Hughes D.P."/>
        </authorList>
    </citation>
    <scope>NUCLEOTIDE SEQUENCE [LARGE SCALE GENOMIC DNA]</scope>
    <source>
        <strain evidence="4 5">Map64</strain>
    </source>
</reference>
<dbReference type="OrthoDB" id="1517790at2759"/>
<evidence type="ECO:0000313" key="5">
    <source>
        <dbReference type="Proteomes" id="UP000226192"/>
    </source>
</evidence>
<dbReference type="AlphaFoldDB" id="A0A2C5Y0K8"/>
<dbReference type="InterPro" id="IPR003591">
    <property type="entry name" value="Leu-rich_rpt_typical-subtyp"/>
</dbReference>
<evidence type="ECO:0000256" key="3">
    <source>
        <dbReference type="SAM" id="MobiDB-lite"/>
    </source>
</evidence>
<keyword evidence="1" id="KW-0433">Leucine-rich repeat</keyword>